<dbReference type="Proteomes" id="UP000596063">
    <property type="component" value="Chromosome"/>
</dbReference>
<evidence type="ECO:0000313" key="1">
    <source>
        <dbReference type="EMBL" id="QQD19941.1"/>
    </source>
</evidence>
<gene>
    <name evidence="1" type="ORF">I6N98_08945</name>
</gene>
<keyword evidence="2" id="KW-1185">Reference proteome</keyword>
<accession>A0A7T4URP4</accession>
<organism evidence="1 2">
    <name type="scientific">Spongiibacter nanhainus</name>
    <dbReference type="NCBI Taxonomy" id="2794344"/>
    <lineage>
        <taxon>Bacteria</taxon>
        <taxon>Pseudomonadati</taxon>
        <taxon>Pseudomonadota</taxon>
        <taxon>Gammaproteobacteria</taxon>
        <taxon>Cellvibrionales</taxon>
        <taxon>Spongiibacteraceae</taxon>
        <taxon>Spongiibacter</taxon>
    </lineage>
</organism>
<proteinExistence type="predicted"/>
<protein>
    <submittedName>
        <fullName evidence="1">Uncharacterized protein</fullName>
    </submittedName>
</protein>
<evidence type="ECO:0000313" key="2">
    <source>
        <dbReference type="Proteomes" id="UP000596063"/>
    </source>
</evidence>
<name>A0A7T4URP4_9GAMM</name>
<dbReference type="KEGG" id="snan:I6N98_08945"/>
<sequence length="81" mass="8280">MEVGGFRRTISAIEVLAHPLPFGIVAVGGVDLFGVHTPQAVIGTVDQRPVIALPGIADDIAGVIVVLSTLHTNTAIGAVTR</sequence>
<dbReference type="EMBL" id="CP066167">
    <property type="protein sequence ID" value="QQD19941.1"/>
    <property type="molecule type" value="Genomic_DNA"/>
</dbReference>
<dbReference type="AlphaFoldDB" id="A0A7T4URP4"/>
<reference evidence="1 2" key="1">
    <citation type="submission" date="2020-12" db="EMBL/GenBank/DDBJ databases">
        <authorList>
            <person name="Shan Y."/>
        </authorList>
    </citation>
    <scope>NUCLEOTIDE SEQUENCE [LARGE SCALE GENOMIC DNA]</scope>
    <source>
        <strain evidence="2">csc3.9</strain>
    </source>
</reference>
<dbReference type="RefSeq" id="WP_198571425.1">
    <property type="nucleotide sequence ID" value="NZ_CP066167.1"/>
</dbReference>